<dbReference type="InterPro" id="IPR015422">
    <property type="entry name" value="PyrdxlP-dep_Trfase_small"/>
</dbReference>
<organism evidence="1 2">
    <name type="scientific">Salipiger thiooxidans</name>
    <dbReference type="NCBI Taxonomy" id="282683"/>
    <lineage>
        <taxon>Bacteria</taxon>
        <taxon>Pseudomonadati</taxon>
        <taxon>Pseudomonadota</taxon>
        <taxon>Alphaproteobacteria</taxon>
        <taxon>Rhodobacterales</taxon>
        <taxon>Roseobacteraceae</taxon>
        <taxon>Salipiger</taxon>
    </lineage>
</organism>
<dbReference type="RefSeq" id="WP_089962389.1">
    <property type="nucleotide sequence ID" value="NZ_FNAV01000014.1"/>
</dbReference>
<dbReference type="Gene3D" id="3.90.1150.10">
    <property type="entry name" value="Aspartate Aminotransferase, domain 1"/>
    <property type="match status" value="1"/>
</dbReference>
<protein>
    <submittedName>
        <fullName evidence="1">Alanine-glyoxylate transaminase / serine-glyoxylate transaminase / serine-pyruvate transaminase</fullName>
    </submittedName>
</protein>
<dbReference type="AlphaFoldDB" id="A0A1G7J1E1"/>
<keyword evidence="2" id="KW-1185">Reference proteome</keyword>
<accession>A0A1G7J1E1</accession>
<dbReference type="Proteomes" id="UP000198994">
    <property type="component" value="Unassembled WGS sequence"/>
</dbReference>
<dbReference type="EMBL" id="FNAV01000014">
    <property type="protein sequence ID" value="SDF18792.1"/>
    <property type="molecule type" value="Genomic_DNA"/>
</dbReference>
<dbReference type="STRING" id="282683.SAMN04488105_11443"/>
<keyword evidence="1" id="KW-0670">Pyruvate</keyword>
<reference evidence="2" key="1">
    <citation type="submission" date="2016-10" db="EMBL/GenBank/DDBJ databases">
        <authorList>
            <person name="Varghese N."/>
            <person name="Submissions S."/>
        </authorList>
    </citation>
    <scope>NUCLEOTIDE SEQUENCE [LARGE SCALE GENOMIC DNA]</scope>
    <source>
        <strain evidence="2">DSM 10146</strain>
    </source>
</reference>
<evidence type="ECO:0000313" key="1">
    <source>
        <dbReference type="EMBL" id="SDF18792.1"/>
    </source>
</evidence>
<sequence length="94" mass="9650">MCLRAPTIIAGPTKPPKGCDAPAIVRRAANTCGVALGVVAGKVCRIGHPGSLTGVMRPSRLARLEGCMAEIGSGVAAAQEFFRRHPATTAREVA</sequence>
<proteinExistence type="predicted"/>
<evidence type="ECO:0000313" key="2">
    <source>
        <dbReference type="Proteomes" id="UP000198994"/>
    </source>
</evidence>
<dbReference type="OrthoDB" id="389074at2"/>
<name>A0A1G7J1E1_9RHOB</name>
<gene>
    <name evidence="1" type="ORF">SAMN04488105_11443</name>
</gene>